<dbReference type="Pfam" id="PF16935">
    <property type="entry name" value="Hol_Tox"/>
    <property type="match status" value="1"/>
</dbReference>
<proteinExistence type="predicted"/>
<sequence>MVVHPGWTVFETLMVMIAFGTLTIAILSQQKK</sequence>
<dbReference type="Proteomes" id="UP001597451">
    <property type="component" value="Unassembled WGS sequence"/>
</dbReference>
<accession>A0ABW5PX24</accession>
<feature type="transmembrane region" description="Helical" evidence="1">
    <location>
        <begin position="6"/>
        <end position="27"/>
    </location>
</feature>
<protein>
    <submittedName>
        <fullName evidence="2">Holin-like toxin</fullName>
    </submittedName>
</protein>
<dbReference type="EMBL" id="JBHUMX010000005">
    <property type="protein sequence ID" value="MFD2627690.1"/>
    <property type="molecule type" value="Genomic_DNA"/>
</dbReference>
<name>A0ABW5PX24_9BACI</name>
<keyword evidence="1" id="KW-1133">Transmembrane helix</keyword>
<keyword evidence="1" id="KW-0812">Transmembrane</keyword>
<evidence type="ECO:0000256" key="1">
    <source>
        <dbReference type="SAM" id="Phobius"/>
    </source>
</evidence>
<organism evidence="2 3">
    <name type="scientific">Oceanobacillus kapialis</name>
    <dbReference type="NCBI Taxonomy" id="481353"/>
    <lineage>
        <taxon>Bacteria</taxon>
        <taxon>Bacillati</taxon>
        <taxon>Bacillota</taxon>
        <taxon>Bacilli</taxon>
        <taxon>Bacillales</taxon>
        <taxon>Bacillaceae</taxon>
        <taxon>Oceanobacillus</taxon>
    </lineage>
</organism>
<comment type="caution">
    <text evidence="2">The sequence shown here is derived from an EMBL/GenBank/DDBJ whole genome shotgun (WGS) entry which is preliminary data.</text>
</comment>
<dbReference type="RefSeq" id="WP_379560350.1">
    <property type="nucleotide sequence ID" value="NZ_JBHUMX010000005.1"/>
</dbReference>
<evidence type="ECO:0000313" key="2">
    <source>
        <dbReference type="EMBL" id="MFD2627690.1"/>
    </source>
</evidence>
<dbReference type="InterPro" id="IPR031616">
    <property type="entry name" value="BsrE-like"/>
</dbReference>
<keyword evidence="3" id="KW-1185">Reference proteome</keyword>
<reference evidence="3" key="1">
    <citation type="journal article" date="2019" name="Int. J. Syst. Evol. Microbiol.">
        <title>The Global Catalogue of Microorganisms (GCM) 10K type strain sequencing project: providing services to taxonomists for standard genome sequencing and annotation.</title>
        <authorList>
            <consortium name="The Broad Institute Genomics Platform"/>
            <consortium name="The Broad Institute Genome Sequencing Center for Infectious Disease"/>
            <person name="Wu L."/>
            <person name="Ma J."/>
        </authorList>
    </citation>
    <scope>NUCLEOTIDE SEQUENCE [LARGE SCALE GENOMIC DNA]</scope>
    <source>
        <strain evidence="3">TISTR 1858</strain>
    </source>
</reference>
<gene>
    <name evidence="2" type="ORF">ACFSUN_02650</name>
</gene>
<evidence type="ECO:0000313" key="3">
    <source>
        <dbReference type="Proteomes" id="UP001597451"/>
    </source>
</evidence>
<keyword evidence="1" id="KW-0472">Membrane</keyword>